<sequence>MSAVLSTIENSALLRSLPAPTEDCVIVSHFHPFPIIRFHRFPRLSFLTTYTEPERKTETSSSDSVGLNSLALQMPTSGHLRQSGQWRRAREVHAAIIIEMKHYAFIPSF</sequence>
<reference evidence="1" key="1">
    <citation type="journal article" date="2023" name="G3 (Bethesda)">
        <title>A reference genome for the long-term kleptoplast-retaining sea slug Elysia crispata morphotype clarki.</title>
        <authorList>
            <person name="Eastman K.E."/>
            <person name="Pendleton A.L."/>
            <person name="Shaikh M.A."/>
            <person name="Suttiyut T."/>
            <person name="Ogas R."/>
            <person name="Tomko P."/>
            <person name="Gavelis G."/>
            <person name="Widhalm J.R."/>
            <person name="Wisecaver J.H."/>
        </authorList>
    </citation>
    <scope>NUCLEOTIDE SEQUENCE</scope>
    <source>
        <strain evidence="1">ECLA1</strain>
    </source>
</reference>
<protein>
    <submittedName>
        <fullName evidence="1">Uncharacterized protein</fullName>
    </submittedName>
</protein>
<dbReference type="EMBL" id="JAWDGP010004972">
    <property type="protein sequence ID" value="KAK3760574.1"/>
    <property type="molecule type" value="Genomic_DNA"/>
</dbReference>
<evidence type="ECO:0000313" key="2">
    <source>
        <dbReference type="Proteomes" id="UP001283361"/>
    </source>
</evidence>
<proteinExistence type="predicted"/>
<evidence type="ECO:0000313" key="1">
    <source>
        <dbReference type="EMBL" id="KAK3760574.1"/>
    </source>
</evidence>
<dbReference type="Proteomes" id="UP001283361">
    <property type="component" value="Unassembled WGS sequence"/>
</dbReference>
<accession>A0AAE1D7Q9</accession>
<organism evidence="1 2">
    <name type="scientific">Elysia crispata</name>
    <name type="common">lettuce slug</name>
    <dbReference type="NCBI Taxonomy" id="231223"/>
    <lineage>
        <taxon>Eukaryota</taxon>
        <taxon>Metazoa</taxon>
        <taxon>Spiralia</taxon>
        <taxon>Lophotrochozoa</taxon>
        <taxon>Mollusca</taxon>
        <taxon>Gastropoda</taxon>
        <taxon>Heterobranchia</taxon>
        <taxon>Euthyneura</taxon>
        <taxon>Panpulmonata</taxon>
        <taxon>Sacoglossa</taxon>
        <taxon>Placobranchoidea</taxon>
        <taxon>Plakobranchidae</taxon>
        <taxon>Elysia</taxon>
    </lineage>
</organism>
<name>A0AAE1D7Q9_9GAST</name>
<dbReference type="AlphaFoldDB" id="A0AAE1D7Q9"/>
<gene>
    <name evidence="1" type="ORF">RRG08_022857</name>
</gene>
<comment type="caution">
    <text evidence="1">The sequence shown here is derived from an EMBL/GenBank/DDBJ whole genome shotgun (WGS) entry which is preliminary data.</text>
</comment>
<keyword evidence="2" id="KW-1185">Reference proteome</keyword>